<dbReference type="AlphaFoldDB" id="A0A1J5EHK3"/>
<name>A0A1J5EHK3_9BACT</name>
<dbReference type="Pfam" id="PF13860">
    <property type="entry name" value="FlgD_ig"/>
    <property type="match status" value="1"/>
</dbReference>
<evidence type="ECO:0000313" key="2">
    <source>
        <dbReference type="EMBL" id="OIP43463.1"/>
    </source>
</evidence>
<dbReference type="Gene3D" id="2.60.40.10">
    <property type="entry name" value="Immunoglobulins"/>
    <property type="match status" value="1"/>
</dbReference>
<reference evidence="2 3" key="1">
    <citation type="journal article" date="2016" name="Environ. Microbiol.">
        <title>Genomic resolution of a cold subsurface aquifer community provides metabolic insights for novel microbes adapted to high CO concentrations.</title>
        <authorList>
            <person name="Probst A.J."/>
            <person name="Castelle C.J."/>
            <person name="Singh A."/>
            <person name="Brown C.T."/>
            <person name="Anantharaman K."/>
            <person name="Sharon I."/>
            <person name="Hug L.A."/>
            <person name="Burstein D."/>
            <person name="Emerson J.B."/>
            <person name="Thomas B.C."/>
            <person name="Banfield J.F."/>
        </authorList>
    </citation>
    <scope>NUCLEOTIDE SEQUENCE [LARGE SCALE GENOMIC DNA]</scope>
    <source>
        <strain evidence="2">CG2_30_40_21</strain>
    </source>
</reference>
<gene>
    <name evidence="2" type="ORF">AUJ95_00680</name>
</gene>
<dbReference type="SUPFAM" id="SSF49373">
    <property type="entry name" value="Invasin/intimin cell-adhesion fragments"/>
    <property type="match status" value="1"/>
</dbReference>
<organism evidence="2 3">
    <name type="scientific">Candidatus Desantisbacteria bacterium CG2_30_40_21</name>
    <dbReference type="NCBI Taxonomy" id="1817895"/>
    <lineage>
        <taxon>Bacteria</taxon>
        <taxon>Candidatus Desantisiibacteriota</taxon>
    </lineage>
</organism>
<dbReference type="InterPro" id="IPR008964">
    <property type="entry name" value="Invasin/intimin_cell_adhesion"/>
</dbReference>
<dbReference type="Gene3D" id="2.60.40.4070">
    <property type="match status" value="1"/>
</dbReference>
<proteinExistence type="predicted"/>
<evidence type="ECO:0000259" key="1">
    <source>
        <dbReference type="Pfam" id="PF13860"/>
    </source>
</evidence>
<dbReference type="Proteomes" id="UP000183085">
    <property type="component" value="Unassembled WGS sequence"/>
</dbReference>
<sequence length="295" mass="32243">MPFESRKGDGQVRITAYRLKADVFPQVILLGGTATVMAQLSTIADNMPYSNGLIEFSIVSGDAELIGENKVWTNSSGSTTINLKAGTSTGMVTVQIKYREYDIKTVHIRIVSNVPLIIPGKHGFIKHGEVIVKPIAPVSLVNEEGFGIRYRIDDGTWTTYTDPFSVGTYGVHTLYYACMDESGNLGPIMSSPLFVVSALLGAVINFPNPFSPDADGFTTIEYHLDSPMDVEIQIYNLFGELVRNMDQSSNVAGAQQVRWDGRNGYGDMVGNGGYVCVVRVKGQEKGMKRKILVVK</sequence>
<dbReference type="InterPro" id="IPR013783">
    <property type="entry name" value="Ig-like_fold"/>
</dbReference>
<dbReference type="EMBL" id="MNYI01000016">
    <property type="protein sequence ID" value="OIP43463.1"/>
    <property type="molecule type" value="Genomic_DNA"/>
</dbReference>
<dbReference type="InterPro" id="IPR025965">
    <property type="entry name" value="FlgD/Vpr_Ig-like"/>
</dbReference>
<dbReference type="STRING" id="1817895.AUJ95_00680"/>
<comment type="caution">
    <text evidence="2">The sequence shown here is derived from an EMBL/GenBank/DDBJ whole genome shotgun (WGS) entry which is preliminary data.</text>
</comment>
<evidence type="ECO:0000313" key="3">
    <source>
        <dbReference type="Proteomes" id="UP000183085"/>
    </source>
</evidence>
<accession>A0A1J5EHK3</accession>
<feature type="domain" description="FlgD/Vpr Ig-like" evidence="1">
    <location>
        <begin position="218"/>
        <end position="279"/>
    </location>
</feature>
<protein>
    <recommendedName>
        <fullName evidence="1">FlgD/Vpr Ig-like domain-containing protein</fullName>
    </recommendedName>
</protein>